<keyword evidence="2" id="KW-0472">Membrane</keyword>
<dbReference type="Pfam" id="PF02368">
    <property type="entry name" value="Big_2"/>
    <property type="match status" value="2"/>
</dbReference>
<feature type="domain" description="BIG2" evidence="3">
    <location>
        <begin position="258"/>
        <end position="331"/>
    </location>
</feature>
<dbReference type="InterPro" id="IPR008964">
    <property type="entry name" value="Invasin/intimin_cell_adhesion"/>
</dbReference>
<evidence type="ECO:0000256" key="2">
    <source>
        <dbReference type="SAM" id="Phobius"/>
    </source>
</evidence>
<comment type="caution">
    <text evidence="4">The sequence shown here is derived from an EMBL/GenBank/DDBJ whole genome shotgun (WGS) entry which is preliminary data.</text>
</comment>
<organism evidence="4 5">
    <name type="scientific">Candidatus Intestinimonas merdavium</name>
    <dbReference type="NCBI Taxonomy" id="2838622"/>
    <lineage>
        <taxon>Bacteria</taxon>
        <taxon>Bacillati</taxon>
        <taxon>Bacillota</taxon>
        <taxon>Clostridia</taxon>
        <taxon>Eubacteriales</taxon>
        <taxon>Intestinimonas</taxon>
    </lineage>
</organism>
<feature type="compositionally biased region" description="Polar residues" evidence="1">
    <location>
        <begin position="117"/>
        <end position="135"/>
    </location>
</feature>
<feature type="region of interest" description="Disordered" evidence="1">
    <location>
        <begin position="40"/>
        <end position="70"/>
    </location>
</feature>
<keyword evidence="2" id="KW-0812">Transmembrane</keyword>
<protein>
    <submittedName>
        <fullName evidence="4">Ig-like domain-containing protein</fullName>
    </submittedName>
</protein>
<keyword evidence="2" id="KW-1133">Transmembrane helix</keyword>
<dbReference type="Proteomes" id="UP000886824">
    <property type="component" value="Unassembled WGS sequence"/>
</dbReference>
<sequence>MANKRTTGTRSAVIRCPNCGEDYSVTYKRCPFCDEKAEEEKRHLGEHSEDLDEEEGRGGRRLMGHSGRGGRPWTPLRIVGTVVPLVIIAAAIWIVVTQIMPLVNRGEMNQPPESLPPVTTTQGIEETPLPTTSTAPEGTDTPDTTSPPEESQAPEPTLPAGQTATGFTLNREDFTMNDNYPDPVRLTVTFQPDGATGVITWSSSDPEIASVDDSGLVSHGTKNGSATITATMGDGTTQTCTVRCSFSNASSSSSTSSSSGSLSLNRTDFTLQSAGEKFQMKVSGTSSTPTWHIGNTSVATISGDGTVTAVGEGNTTITCTVDGQTLECIVRCDF</sequence>
<evidence type="ECO:0000313" key="5">
    <source>
        <dbReference type="Proteomes" id="UP000886824"/>
    </source>
</evidence>
<reference evidence="4" key="1">
    <citation type="journal article" date="2021" name="PeerJ">
        <title>Extensive microbial diversity within the chicken gut microbiome revealed by metagenomics and culture.</title>
        <authorList>
            <person name="Gilroy R."/>
            <person name="Ravi A."/>
            <person name="Getino M."/>
            <person name="Pursley I."/>
            <person name="Horton D.L."/>
            <person name="Alikhan N.F."/>
            <person name="Baker D."/>
            <person name="Gharbi K."/>
            <person name="Hall N."/>
            <person name="Watson M."/>
            <person name="Adriaenssens E.M."/>
            <person name="Foster-Nyarko E."/>
            <person name="Jarju S."/>
            <person name="Secka A."/>
            <person name="Antonio M."/>
            <person name="Oren A."/>
            <person name="Chaudhuri R.R."/>
            <person name="La Ragione R."/>
            <person name="Hildebrand F."/>
            <person name="Pallen M.J."/>
        </authorList>
    </citation>
    <scope>NUCLEOTIDE SEQUENCE</scope>
    <source>
        <strain evidence="4">CHK33-7979</strain>
    </source>
</reference>
<accession>A0A9D1Z4X0</accession>
<proteinExistence type="predicted"/>
<reference evidence="4" key="2">
    <citation type="submission" date="2021-04" db="EMBL/GenBank/DDBJ databases">
        <authorList>
            <person name="Gilroy R."/>
        </authorList>
    </citation>
    <scope>NUCLEOTIDE SEQUENCE</scope>
    <source>
        <strain evidence="4">CHK33-7979</strain>
    </source>
</reference>
<feature type="transmembrane region" description="Helical" evidence="2">
    <location>
        <begin position="76"/>
        <end position="96"/>
    </location>
</feature>
<dbReference type="AlphaFoldDB" id="A0A9D1Z4X0"/>
<gene>
    <name evidence="4" type="ORF">H9826_04835</name>
</gene>
<feature type="region of interest" description="Disordered" evidence="1">
    <location>
        <begin position="110"/>
        <end position="164"/>
    </location>
</feature>
<evidence type="ECO:0000313" key="4">
    <source>
        <dbReference type="EMBL" id="HIY73285.1"/>
    </source>
</evidence>
<feature type="compositionally biased region" description="Low complexity" evidence="1">
    <location>
        <begin position="136"/>
        <end position="151"/>
    </location>
</feature>
<dbReference type="SUPFAM" id="SSF49373">
    <property type="entry name" value="Invasin/intimin cell-adhesion fragments"/>
    <property type="match status" value="2"/>
</dbReference>
<dbReference type="EMBL" id="DXCX01000049">
    <property type="protein sequence ID" value="HIY73285.1"/>
    <property type="molecule type" value="Genomic_DNA"/>
</dbReference>
<name>A0A9D1Z4X0_9FIRM</name>
<evidence type="ECO:0000259" key="3">
    <source>
        <dbReference type="SMART" id="SM00635"/>
    </source>
</evidence>
<feature type="domain" description="BIG2" evidence="3">
    <location>
        <begin position="163"/>
        <end position="242"/>
    </location>
</feature>
<evidence type="ECO:0000256" key="1">
    <source>
        <dbReference type="SAM" id="MobiDB-lite"/>
    </source>
</evidence>
<dbReference type="Gene3D" id="2.60.40.1080">
    <property type="match status" value="2"/>
</dbReference>
<dbReference type="SMART" id="SM00635">
    <property type="entry name" value="BID_2"/>
    <property type="match status" value="2"/>
</dbReference>
<dbReference type="InterPro" id="IPR003343">
    <property type="entry name" value="Big_2"/>
</dbReference>